<dbReference type="Pfam" id="PF00563">
    <property type="entry name" value="EAL"/>
    <property type="match status" value="1"/>
</dbReference>
<dbReference type="InterPro" id="IPR050706">
    <property type="entry name" value="Cyclic-di-GMP_PDE-like"/>
</dbReference>
<dbReference type="PANTHER" id="PTHR33121">
    <property type="entry name" value="CYCLIC DI-GMP PHOSPHODIESTERASE PDEF"/>
    <property type="match status" value="1"/>
</dbReference>
<dbReference type="Gene3D" id="3.30.450.40">
    <property type="match status" value="1"/>
</dbReference>
<name>A0A327Z9Z0_9ACTN</name>
<dbReference type="CDD" id="cd01948">
    <property type="entry name" value="EAL"/>
    <property type="match status" value="1"/>
</dbReference>
<dbReference type="InterPro" id="IPR029016">
    <property type="entry name" value="GAF-like_dom_sf"/>
</dbReference>
<dbReference type="SUPFAM" id="SSF141868">
    <property type="entry name" value="EAL domain-like"/>
    <property type="match status" value="1"/>
</dbReference>
<gene>
    <name evidence="2" type="ORF">B0I29_10811</name>
</gene>
<evidence type="ECO:0000313" key="2">
    <source>
        <dbReference type="EMBL" id="RAK36422.1"/>
    </source>
</evidence>
<organism evidence="2 3">
    <name type="scientific">Actinoplanes lutulentus</name>
    <dbReference type="NCBI Taxonomy" id="1287878"/>
    <lineage>
        <taxon>Bacteria</taxon>
        <taxon>Bacillati</taxon>
        <taxon>Actinomycetota</taxon>
        <taxon>Actinomycetes</taxon>
        <taxon>Micromonosporales</taxon>
        <taxon>Micromonosporaceae</taxon>
        <taxon>Actinoplanes</taxon>
    </lineage>
</organism>
<dbReference type="InterPro" id="IPR001633">
    <property type="entry name" value="EAL_dom"/>
</dbReference>
<dbReference type="PROSITE" id="PS50883">
    <property type="entry name" value="EAL"/>
    <property type="match status" value="1"/>
</dbReference>
<evidence type="ECO:0000259" key="1">
    <source>
        <dbReference type="PROSITE" id="PS50883"/>
    </source>
</evidence>
<comment type="caution">
    <text evidence="2">The sequence shown here is derived from an EMBL/GenBank/DDBJ whole genome shotgun (WGS) entry which is preliminary data.</text>
</comment>
<accession>A0A327Z9Z0</accession>
<keyword evidence="3" id="KW-1185">Reference proteome</keyword>
<dbReference type="InterPro" id="IPR003018">
    <property type="entry name" value="GAF"/>
</dbReference>
<feature type="domain" description="EAL" evidence="1">
    <location>
        <begin position="164"/>
        <end position="402"/>
    </location>
</feature>
<dbReference type="RefSeq" id="WP_245972607.1">
    <property type="nucleotide sequence ID" value="NZ_JACHWI010000007.1"/>
</dbReference>
<dbReference type="EMBL" id="QLMJ01000008">
    <property type="protein sequence ID" value="RAK36422.1"/>
    <property type="molecule type" value="Genomic_DNA"/>
</dbReference>
<dbReference type="GO" id="GO:0071111">
    <property type="term" value="F:cyclic-guanylate-specific phosphodiesterase activity"/>
    <property type="evidence" value="ECO:0007669"/>
    <property type="project" value="InterPro"/>
</dbReference>
<reference evidence="2 3" key="1">
    <citation type="submission" date="2018-06" db="EMBL/GenBank/DDBJ databases">
        <title>Genomic Encyclopedia of Type Strains, Phase III (KMG-III): the genomes of soil and plant-associated and newly described type strains.</title>
        <authorList>
            <person name="Whitman W."/>
        </authorList>
    </citation>
    <scope>NUCLEOTIDE SEQUENCE [LARGE SCALE GENOMIC DNA]</scope>
    <source>
        <strain evidence="2 3">CGMCC 4.7090</strain>
    </source>
</reference>
<protein>
    <submittedName>
        <fullName evidence="2">EAL domain-containing protein (Putative c-di-GMP-specific phosphodiesterase class I)</fullName>
    </submittedName>
</protein>
<dbReference type="InterPro" id="IPR035919">
    <property type="entry name" value="EAL_sf"/>
</dbReference>
<dbReference type="SMART" id="SM00052">
    <property type="entry name" value="EAL"/>
    <property type="match status" value="1"/>
</dbReference>
<evidence type="ECO:0000313" key="3">
    <source>
        <dbReference type="Proteomes" id="UP000249341"/>
    </source>
</evidence>
<dbReference type="Pfam" id="PF01590">
    <property type="entry name" value="GAF"/>
    <property type="match status" value="1"/>
</dbReference>
<dbReference type="Gene3D" id="3.20.20.450">
    <property type="entry name" value="EAL domain"/>
    <property type="match status" value="1"/>
</dbReference>
<dbReference type="PANTHER" id="PTHR33121:SF76">
    <property type="entry name" value="SIGNALING PROTEIN"/>
    <property type="match status" value="1"/>
</dbReference>
<dbReference type="AlphaFoldDB" id="A0A327Z9Z0"/>
<proteinExistence type="predicted"/>
<sequence length="402" mass="43461">MQTLETTPWQPGLADIAEVDRLLNLVRTHLGVDVAFVSAFVADQQMICAATGAVEAMRVQVGQGRDLKDSYCERVLSGALPGVVNDARRHPVARDLASTRDLRIGSYVGVPWRGPDGDVAGMLCCISRYPDPSLDDQSVRYMGLIADVISDHMSSPVAQERHAAAVARRTVQNVLDRESVRMVFQPVVRLRDRETVGFEALARFDPEVFARPDIAFAEAARCGLGVALELLALRQAVRRLPDLPDGTWLAVNLSAEALLDAEVRDTLLAHAGTGLTVEITEHAQVENYDLLTGALDSLRRAGIRLSIDDAGAGYASLHHVLKLRPDIIKLDISLVRDVDTDIVKIALARSLNDFAVRIGATLIAEGVESPSESARLAEIGVDCAQGYHFARPAELPVTPSAA</sequence>
<dbReference type="SUPFAM" id="SSF55781">
    <property type="entry name" value="GAF domain-like"/>
    <property type="match status" value="1"/>
</dbReference>
<dbReference type="Proteomes" id="UP000249341">
    <property type="component" value="Unassembled WGS sequence"/>
</dbReference>
<dbReference type="SMART" id="SM00065">
    <property type="entry name" value="GAF"/>
    <property type="match status" value="1"/>
</dbReference>